<keyword evidence="3" id="KW-1185">Reference proteome</keyword>
<dbReference type="OrthoDB" id="5520550at2"/>
<dbReference type="Proteomes" id="UP000217289">
    <property type="component" value="Chromosome"/>
</dbReference>
<dbReference type="KEGG" id="mbd:MEBOL_005240"/>
<evidence type="ECO:0000256" key="1">
    <source>
        <dbReference type="SAM" id="Coils"/>
    </source>
</evidence>
<name>A0A250IKS0_9BACT</name>
<evidence type="ECO:0000313" key="3">
    <source>
        <dbReference type="Proteomes" id="UP000217289"/>
    </source>
</evidence>
<keyword evidence="1" id="KW-0175">Coiled coil</keyword>
<evidence type="ECO:0000313" key="2">
    <source>
        <dbReference type="EMBL" id="ATB31771.1"/>
    </source>
</evidence>
<sequence>MAEVMSEDMGIRILRAVEALGTRMDRLEARMDRMEARMDQMEARMNRMEARMDQMEARMNRMEARMDKQEKWMERLGGEFIGFRDDVRGDLRQWRGEVRDELVRVNARINVTAETVVLMASVVRGPKAFSDDLENHLREISAQ</sequence>
<gene>
    <name evidence="2" type="ORF">MEBOL_005240</name>
</gene>
<dbReference type="SUPFAM" id="SSF57997">
    <property type="entry name" value="Tropomyosin"/>
    <property type="match status" value="1"/>
</dbReference>
<dbReference type="AlphaFoldDB" id="A0A250IKS0"/>
<accession>A0A250IKS0</accession>
<proteinExistence type="predicted"/>
<reference evidence="2 3" key="1">
    <citation type="submission" date="2017-06" db="EMBL/GenBank/DDBJ databases">
        <authorList>
            <person name="Kim H.J."/>
            <person name="Triplett B.A."/>
        </authorList>
    </citation>
    <scope>NUCLEOTIDE SEQUENCE [LARGE SCALE GENOMIC DNA]</scope>
    <source>
        <strain evidence="2 3">DSM 14713</strain>
    </source>
</reference>
<feature type="coiled-coil region" evidence="1">
    <location>
        <begin position="17"/>
        <end position="72"/>
    </location>
</feature>
<dbReference type="Gene3D" id="1.20.5.110">
    <property type="match status" value="2"/>
</dbReference>
<dbReference type="EMBL" id="CP022163">
    <property type="protein sequence ID" value="ATB31771.1"/>
    <property type="molecule type" value="Genomic_DNA"/>
</dbReference>
<protein>
    <submittedName>
        <fullName evidence="2">Uncharacterized protein</fullName>
    </submittedName>
</protein>
<organism evidence="2 3">
    <name type="scientific">Melittangium boletus DSM 14713</name>
    <dbReference type="NCBI Taxonomy" id="1294270"/>
    <lineage>
        <taxon>Bacteria</taxon>
        <taxon>Pseudomonadati</taxon>
        <taxon>Myxococcota</taxon>
        <taxon>Myxococcia</taxon>
        <taxon>Myxococcales</taxon>
        <taxon>Cystobacterineae</taxon>
        <taxon>Archangiaceae</taxon>
        <taxon>Melittangium</taxon>
    </lineage>
</organism>
<dbReference type="RefSeq" id="WP_095980055.1">
    <property type="nucleotide sequence ID" value="NZ_CP022163.1"/>
</dbReference>